<dbReference type="OrthoDB" id="9801656at2"/>
<protein>
    <submittedName>
        <fullName evidence="2">GNAT family N-acetyltransferase</fullName>
    </submittedName>
</protein>
<dbReference type="PANTHER" id="PTHR43792:SF16">
    <property type="entry name" value="N-ACETYLTRANSFERASE DOMAIN-CONTAINING PROTEIN"/>
    <property type="match status" value="1"/>
</dbReference>
<dbReference type="Proteomes" id="UP000228621">
    <property type="component" value="Unassembled WGS sequence"/>
</dbReference>
<comment type="caution">
    <text evidence="2">The sequence shown here is derived from an EMBL/GenBank/DDBJ whole genome shotgun (WGS) entry which is preliminary data.</text>
</comment>
<dbReference type="InterPro" id="IPR000182">
    <property type="entry name" value="GNAT_dom"/>
</dbReference>
<dbReference type="PANTHER" id="PTHR43792">
    <property type="entry name" value="GNAT FAMILY, PUTATIVE (AFU_ORTHOLOGUE AFUA_3G00765)-RELATED-RELATED"/>
    <property type="match status" value="1"/>
</dbReference>
<sequence length="180" mass="20467">MQVKDSARLSYRLLTAKDAQLLADLDSDPEVMKYITSGQTNSLEEVKTVYIPRLKQFTNDTKGWGLWGCFALPGEHFIGWILVRPAHFFTEQRNDQDLELGWRFKQAFWGKGLATEAAQQVMSELIVANPNLTHFSAIAEEENLGSINIMKKLGMTYIKKGIHTDILGDMEVVYYHKPVS</sequence>
<reference evidence="3" key="1">
    <citation type="journal article" date="2019" name="Genome Announc.">
        <title>Draft Genome Sequence of Pseudoalteromonas piscicida Strain 36Y ROTHPW, an Hypersaline Seawater Isolate from the South Coast of Sonora, Mexico.</title>
        <authorList>
            <person name="Sanchez-Diaz R."/>
            <person name="Molina-Garza Z.J."/>
            <person name="Cruz-Suarez L.E."/>
            <person name="Selvin J."/>
            <person name="Kiran G.S."/>
            <person name="Ibarra-Gamez J.C."/>
            <person name="Gomez-Gil B."/>
            <person name="Galaviz-Silva L."/>
        </authorList>
    </citation>
    <scope>NUCLEOTIDE SEQUENCE [LARGE SCALE GENOMIC DNA]</scope>
    <source>
        <strain evidence="3">36Y_RITHPW</strain>
    </source>
</reference>
<dbReference type="RefSeq" id="WP_099641774.1">
    <property type="nucleotide sequence ID" value="NZ_NKHF01000041.1"/>
</dbReference>
<name>A0A2A5JR86_PSEO7</name>
<evidence type="ECO:0000259" key="1">
    <source>
        <dbReference type="PROSITE" id="PS51186"/>
    </source>
</evidence>
<keyword evidence="3" id="KW-1185">Reference proteome</keyword>
<dbReference type="SUPFAM" id="SSF55729">
    <property type="entry name" value="Acyl-CoA N-acyltransferases (Nat)"/>
    <property type="match status" value="1"/>
</dbReference>
<dbReference type="AlphaFoldDB" id="A0A2A5JR86"/>
<dbReference type="InterPro" id="IPR016181">
    <property type="entry name" value="Acyl_CoA_acyltransferase"/>
</dbReference>
<dbReference type="PROSITE" id="PS51186">
    <property type="entry name" value="GNAT"/>
    <property type="match status" value="1"/>
</dbReference>
<gene>
    <name evidence="2" type="ORF">CEX98_09150</name>
</gene>
<dbReference type="EMBL" id="NKHF01000041">
    <property type="protein sequence ID" value="PCK31982.1"/>
    <property type="molecule type" value="Genomic_DNA"/>
</dbReference>
<accession>A0A2A5JR86</accession>
<dbReference type="Gene3D" id="3.40.630.30">
    <property type="match status" value="1"/>
</dbReference>
<organism evidence="2 3">
    <name type="scientific">Pseudoalteromonas piscicida</name>
    <dbReference type="NCBI Taxonomy" id="43662"/>
    <lineage>
        <taxon>Bacteria</taxon>
        <taxon>Pseudomonadati</taxon>
        <taxon>Pseudomonadota</taxon>
        <taxon>Gammaproteobacteria</taxon>
        <taxon>Alteromonadales</taxon>
        <taxon>Pseudoalteromonadaceae</taxon>
        <taxon>Pseudoalteromonas</taxon>
    </lineage>
</organism>
<dbReference type="InterPro" id="IPR051531">
    <property type="entry name" value="N-acetyltransferase"/>
</dbReference>
<dbReference type="Pfam" id="PF13302">
    <property type="entry name" value="Acetyltransf_3"/>
    <property type="match status" value="1"/>
</dbReference>
<keyword evidence="2" id="KW-0808">Transferase</keyword>
<evidence type="ECO:0000313" key="2">
    <source>
        <dbReference type="EMBL" id="PCK31982.1"/>
    </source>
</evidence>
<proteinExistence type="predicted"/>
<evidence type="ECO:0000313" key="3">
    <source>
        <dbReference type="Proteomes" id="UP000228621"/>
    </source>
</evidence>
<feature type="domain" description="N-acetyltransferase" evidence="1">
    <location>
        <begin position="9"/>
        <end position="180"/>
    </location>
</feature>
<dbReference type="GO" id="GO:0016747">
    <property type="term" value="F:acyltransferase activity, transferring groups other than amino-acyl groups"/>
    <property type="evidence" value="ECO:0007669"/>
    <property type="project" value="InterPro"/>
</dbReference>